<dbReference type="InterPro" id="IPR036812">
    <property type="entry name" value="NAD(P)_OxRdtase_dom_sf"/>
</dbReference>
<comment type="caution">
    <text evidence="3">The sequence shown here is derived from an EMBL/GenBank/DDBJ whole genome shotgun (WGS) entry which is preliminary data.</text>
</comment>
<keyword evidence="4" id="KW-1185">Reference proteome</keyword>
<dbReference type="InterPro" id="IPR023210">
    <property type="entry name" value="NADP_OxRdtase_dom"/>
</dbReference>
<dbReference type="InterPro" id="IPR050523">
    <property type="entry name" value="AKR_Detox_Biosynth"/>
</dbReference>
<name>A0A6L7GS50_9ACTN</name>
<dbReference type="AlphaFoldDB" id="A0A6L7GS50"/>
<evidence type="ECO:0000313" key="3">
    <source>
        <dbReference type="EMBL" id="MXP22794.1"/>
    </source>
</evidence>
<dbReference type="Gene3D" id="3.20.20.100">
    <property type="entry name" value="NADP-dependent oxidoreductase domain"/>
    <property type="match status" value="1"/>
</dbReference>
<dbReference type="Pfam" id="PF00248">
    <property type="entry name" value="Aldo_ket_red"/>
    <property type="match status" value="1"/>
</dbReference>
<reference evidence="3 4" key="1">
    <citation type="submission" date="2019-11" db="EMBL/GenBank/DDBJ databases">
        <title>Gordonia sp. nov., a novel actinobacterium isolated from mangrove soil in Hainan.</title>
        <authorList>
            <person name="Huang X."/>
            <person name="Xie Y."/>
            <person name="Chu X."/>
            <person name="Xiao K."/>
        </authorList>
    </citation>
    <scope>NUCLEOTIDE SEQUENCE [LARGE SCALE GENOMIC DNA]</scope>
    <source>
        <strain evidence="3 4">HNM0687</strain>
    </source>
</reference>
<dbReference type="GO" id="GO:0005829">
    <property type="term" value="C:cytosol"/>
    <property type="evidence" value="ECO:0007669"/>
    <property type="project" value="TreeGrafter"/>
</dbReference>
<gene>
    <name evidence="3" type="ORF">GIY30_15745</name>
</gene>
<dbReference type="Proteomes" id="UP000475545">
    <property type="component" value="Unassembled WGS sequence"/>
</dbReference>
<sequence>MDEDRRRPIRSHPPRCVEMQFLGQPDPDIGVCECAFRKRIPMCQNANQFPGLVLGTATFGVAPRSDDVPALVRGALERGITSFDTANSYGNQPEYDQPSVPSHRIRPSSEELLGRALRGIRDEVHLASKVGEPLGRSRVDGPFVGLLTRDHIVEQLDLSLRRLGTDRLDLYYAHLPDLHTPLDETVATFNDLITQGKIRAWGISNYSSAQTEQLMHVVSESGARPPATHQVRYSLAERDVEDSGVTAAAQKFDIPMLAYSPLAGGLLAGRGAIERAYVGHRRWGGGGFSDDQIGRARRFASLADDWGVTPSSLALAWLFRRPGVAGVVVGTSALSNLDDARRATAIDLDDEQLALLDALRFAEDRPGRSDAVDRQLSQR</sequence>
<dbReference type="EMBL" id="WMBR01000004">
    <property type="protein sequence ID" value="MXP22794.1"/>
    <property type="molecule type" value="Genomic_DNA"/>
</dbReference>
<dbReference type="PANTHER" id="PTHR43364:SF4">
    <property type="entry name" value="NAD(P)-LINKED OXIDOREDUCTASE SUPERFAMILY PROTEIN"/>
    <property type="match status" value="1"/>
</dbReference>
<feature type="domain" description="NADP-dependent oxidoreductase" evidence="2">
    <location>
        <begin position="52"/>
        <end position="359"/>
    </location>
</feature>
<dbReference type="GO" id="GO:0016491">
    <property type="term" value="F:oxidoreductase activity"/>
    <property type="evidence" value="ECO:0007669"/>
    <property type="project" value="UniProtKB-KW"/>
</dbReference>
<keyword evidence="1" id="KW-0560">Oxidoreductase</keyword>
<evidence type="ECO:0000259" key="2">
    <source>
        <dbReference type="Pfam" id="PF00248"/>
    </source>
</evidence>
<accession>A0A6L7GS50</accession>
<organism evidence="3 4">
    <name type="scientific">Gordonia mangrovi</name>
    <dbReference type="NCBI Taxonomy" id="2665643"/>
    <lineage>
        <taxon>Bacteria</taxon>
        <taxon>Bacillati</taxon>
        <taxon>Actinomycetota</taxon>
        <taxon>Actinomycetes</taxon>
        <taxon>Mycobacteriales</taxon>
        <taxon>Gordoniaceae</taxon>
        <taxon>Gordonia</taxon>
    </lineage>
</organism>
<evidence type="ECO:0000313" key="4">
    <source>
        <dbReference type="Proteomes" id="UP000475545"/>
    </source>
</evidence>
<proteinExistence type="predicted"/>
<dbReference type="PANTHER" id="PTHR43364">
    <property type="entry name" value="NADH-SPECIFIC METHYLGLYOXAL REDUCTASE-RELATED"/>
    <property type="match status" value="1"/>
</dbReference>
<protein>
    <submittedName>
        <fullName evidence="3">Aldo/keto reductase</fullName>
    </submittedName>
</protein>
<dbReference type="RefSeq" id="WP_325064869.1">
    <property type="nucleotide sequence ID" value="NZ_WMBR01000004.1"/>
</dbReference>
<evidence type="ECO:0000256" key="1">
    <source>
        <dbReference type="ARBA" id="ARBA00023002"/>
    </source>
</evidence>
<dbReference type="SUPFAM" id="SSF51430">
    <property type="entry name" value="NAD(P)-linked oxidoreductase"/>
    <property type="match status" value="1"/>
</dbReference>